<dbReference type="EMBL" id="SRMB01000001">
    <property type="protein sequence ID" value="TGE29076.1"/>
    <property type="molecule type" value="Genomic_DNA"/>
</dbReference>
<dbReference type="InterPro" id="IPR036318">
    <property type="entry name" value="FAD-bd_PCMH-like_sf"/>
</dbReference>
<dbReference type="PROSITE" id="PS51387">
    <property type="entry name" value="FAD_PCMH"/>
    <property type="match status" value="1"/>
</dbReference>
<evidence type="ECO:0000259" key="5">
    <source>
        <dbReference type="PROSITE" id="PS51387"/>
    </source>
</evidence>
<keyword evidence="7" id="KW-1185">Reference proteome</keyword>
<dbReference type="GO" id="GO:0071949">
    <property type="term" value="F:FAD binding"/>
    <property type="evidence" value="ECO:0007669"/>
    <property type="project" value="InterPro"/>
</dbReference>
<keyword evidence="2" id="KW-0285">Flavoprotein</keyword>
<dbReference type="RefSeq" id="WP_135393162.1">
    <property type="nucleotide sequence ID" value="NZ_SRMB01000001.1"/>
</dbReference>
<dbReference type="Gene3D" id="1.10.45.10">
    <property type="entry name" value="Vanillyl-alcohol Oxidase, Chain A, domain 4"/>
    <property type="match status" value="1"/>
</dbReference>
<evidence type="ECO:0000256" key="4">
    <source>
        <dbReference type="ARBA" id="ARBA00023002"/>
    </source>
</evidence>
<evidence type="ECO:0000256" key="2">
    <source>
        <dbReference type="ARBA" id="ARBA00022630"/>
    </source>
</evidence>
<dbReference type="InterPro" id="IPR016164">
    <property type="entry name" value="FAD-linked_Oxase-like_C"/>
</dbReference>
<dbReference type="InterPro" id="IPR016171">
    <property type="entry name" value="Vanillyl_alc_oxidase_C-sub2"/>
</dbReference>
<dbReference type="InterPro" id="IPR016169">
    <property type="entry name" value="FAD-bd_PCMH_sub2"/>
</dbReference>
<dbReference type="OrthoDB" id="9768764at2"/>
<dbReference type="Pfam" id="PF01565">
    <property type="entry name" value="FAD_binding_4"/>
    <property type="match status" value="1"/>
</dbReference>
<comment type="caution">
    <text evidence="6">The sequence shown here is derived from an EMBL/GenBank/DDBJ whole genome shotgun (WGS) entry which is preliminary data.</text>
</comment>
<reference evidence="6 7" key="1">
    <citation type="submission" date="2019-04" db="EMBL/GenBank/DDBJ databases">
        <authorList>
            <person name="Feng G."/>
            <person name="Zhang J."/>
            <person name="Zhu H."/>
        </authorList>
    </citation>
    <scope>NUCLEOTIDE SEQUENCE [LARGE SCALE GENOMIC DNA]</scope>
    <source>
        <strain evidence="6 7">9PBR-1</strain>
    </source>
</reference>
<dbReference type="InterPro" id="IPR006094">
    <property type="entry name" value="Oxid_FAD_bind_N"/>
</dbReference>
<evidence type="ECO:0000256" key="1">
    <source>
        <dbReference type="ARBA" id="ARBA00005466"/>
    </source>
</evidence>
<protein>
    <submittedName>
        <fullName evidence="6">FAD-binding oxidoreductase</fullName>
    </submittedName>
</protein>
<evidence type="ECO:0000313" key="7">
    <source>
        <dbReference type="Proteomes" id="UP000298471"/>
    </source>
</evidence>
<dbReference type="SUPFAM" id="SSF56176">
    <property type="entry name" value="FAD-binding/transporter-associated domain-like"/>
    <property type="match status" value="1"/>
</dbReference>
<keyword evidence="4" id="KW-0560">Oxidoreductase</keyword>
<dbReference type="SUPFAM" id="SSF55103">
    <property type="entry name" value="FAD-linked oxidases, C-terminal domain"/>
    <property type="match status" value="1"/>
</dbReference>
<organism evidence="6 7">
    <name type="scientific">Hymenobacter metallicola</name>
    <dbReference type="NCBI Taxonomy" id="2563114"/>
    <lineage>
        <taxon>Bacteria</taxon>
        <taxon>Pseudomonadati</taxon>
        <taxon>Bacteroidota</taxon>
        <taxon>Cytophagia</taxon>
        <taxon>Cytophagales</taxon>
        <taxon>Hymenobacteraceae</taxon>
        <taxon>Hymenobacter</taxon>
    </lineage>
</organism>
<dbReference type="PANTHER" id="PTHR13878:SF53">
    <property type="entry name" value="CYTOKININ DEHYDROGENASE 6"/>
    <property type="match status" value="1"/>
</dbReference>
<dbReference type="InterPro" id="IPR050432">
    <property type="entry name" value="FAD-linked_Oxidoreductases_BP"/>
</dbReference>
<dbReference type="PANTHER" id="PTHR13878">
    <property type="entry name" value="GULONOLACTONE OXIDASE"/>
    <property type="match status" value="1"/>
</dbReference>
<evidence type="ECO:0000313" key="6">
    <source>
        <dbReference type="EMBL" id="TGE29076.1"/>
    </source>
</evidence>
<keyword evidence="3" id="KW-0274">FAD</keyword>
<gene>
    <name evidence="6" type="ORF">E5K02_06370</name>
</gene>
<comment type="similarity">
    <text evidence="1">Belongs to the oxygen-dependent FAD-linked oxidoreductase family.</text>
</comment>
<dbReference type="AlphaFoldDB" id="A0A4Z0QHW7"/>
<dbReference type="InterPro" id="IPR016166">
    <property type="entry name" value="FAD-bd_PCMH"/>
</dbReference>
<name>A0A4Z0QHW7_9BACT</name>
<dbReference type="Gene3D" id="3.30.465.10">
    <property type="match status" value="1"/>
</dbReference>
<evidence type="ECO:0000256" key="3">
    <source>
        <dbReference type="ARBA" id="ARBA00022827"/>
    </source>
</evidence>
<proteinExistence type="inferred from homology"/>
<sequence>MKRKQVILASLLVVVCVLLGVLIRPASHLWKTHRHDASTLARLPRGQADDISHLNKTPVRAEIAVAADTAAALRQLRELLRYADQQHLPIAIAGAKHSMGGHTLAPDGIRLNMLPFRHLHLDTTTQVLTVGSGALWADVIPYLNRYGRAVATMQSDNAFSVGGSLSVNCHGWQPNQPPIAGSVEAIRVLLADGRVLTCSRRQNQQLFSLVLGGYGLLGIILEAQLRTVPNEQYSYHRVYAPAATYLEQYAKHVDRNPRVGLAYGRLNVTPDNFLEGVMLNYFEREGPAPRGGSLQEPGLTDLKRAIFLGSKRDGYGKQLRWNMERTFTRTQVGNEFTRNQIMNESPALYLNRTAGQTDVLHEYFIPRRNFDAFRRALQRIVPRHQADLLNITLRNVYPDKDTFLPYAREEVFGFVMFFNQDITPQAEQDMQQLTQELIEAATRLDGVYYLPYRLHATDTQLENAYPMMPEFLRLKRQYDPRGLFQNTFYQQYQHLAPAANVAARN</sequence>
<dbReference type="Proteomes" id="UP000298471">
    <property type="component" value="Unassembled WGS sequence"/>
</dbReference>
<dbReference type="GO" id="GO:0016491">
    <property type="term" value="F:oxidoreductase activity"/>
    <property type="evidence" value="ECO:0007669"/>
    <property type="project" value="UniProtKB-KW"/>
</dbReference>
<feature type="domain" description="FAD-binding PCMH-type" evidence="5">
    <location>
        <begin position="56"/>
        <end position="230"/>
    </location>
</feature>
<accession>A0A4Z0QHW7</accession>